<evidence type="ECO:0000313" key="1">
    <source>
        <dbReference type="EMBL" id="BBB91439.1"/>
    </source>
</evidence>
<accession>A0A348AK41</accession>
<keyword evidence="2" id="KW-1185">Reference proteome</keyword>
<evidence type="ECO:0000313" key="2">
    <source>
        <dbReference type="Proteomes" id="UP000276437"/>
    </source>
</evidence>
<dbReference type="EMBL" id="AP018449">
    <property type="protein sequence ID" value="BBB91439.1"/>
    <property type="molecule type" value="Genomic_DNA"/>
</dbReference>
<protein>
    <submittedName>
        <fullName evidence="1">Uncharacterized protein</fullName>
    </submittedName>
</protein>
<proteinExistence type="predicted"/>
<organism evidence="1 2">
    <name type="scientific">Methylomusa anaerophila</name>
    <dbReference type="NCBI Taxonomy" id="1930071"/>
    <lineage>
        <taxon>Bacteria</taxon>
        <taxon>Bacillati</taxon>
        <taxon>Bacillota</taxon>
        <taxon>Negativicutes</taxon>
        <taxon>Selenomonadales</taxon>
        <taxon>Sporomusaceae</taxon>
        <taxon>Methylomusa</taxon>
    </lineage>
</organism>
<dbReference type="AlphaFoldDB" id="A0A348AK41"/>
<gene>
    <name evidence="1" type="ORF">MAMMFC1_02123</name>
</gene>
<dbReference type="KEGG" id="mana:MAMMFC1_02123"/>
<sequence>MFTCGNKDMEAGYGFEPLKNPCFYLAITIKKSKKLRNKDGSFGYSKEGSRGESLIVASNKNWLEGEFFFAGSFGVRH</sequence>
<reference evidence="1 2" key="1">
    <citation type="journal article" date="2018" name="Int. J. Syst. Evol. Microbiol.">
        <title>Methylomusa anaerophila gen. nov., sp. nov., an anaerobic methanol-utilizing bacterium isolated from a microbial fuel cell.</title>
        <authorList>
            <person name="Amano N."/>
            <person name="Yamamuro A."/>
            <person name="Miyahara M."/>
            <person name="Kouzuma A."/>
            <person name="Abe T."/>
            <person name="Watanabe K."/>
        </authorList>
    </citation>
    <scope>NUCLEOTIDE SEQUENCE [LARGE SCALE GENOMIC DNA]</scope>
    <source>
        <strain evidence="1 2">MMFC1</strain>
    </source>
</reference>
<name>A0A348AK41_9FIRM</name>
<dbReference type="Proteomes" id="UP000276437">
    <property type="component" value="Chromosome"/>
</dbReference>